<dbReference type="RefSeq" id="WP_072629408.1">
    <property type="nucleotide sequence ID" value="NZ_MLCB01000064.1"/>
</dbReference>
<feature type="binding site" evidence="4">
    <location>
        <begin position="66"/>
        <end position="69"/>
    </location>
    <ligand>
        <name>GTP</name>
        <dbReference type="ChEBI" id="CHEBI:37565"/>
    </ligand>
</feature>
<dbReference type="InterPro" id="IPR053931">
    <property type="entry name" value="RapZ_C"/>
</dbReference>
<protein>
    <submittedName>
        <fullName evidence="7">GlmZ(SRNA)-inactivating NTPase</fullName>
    </submittedName>
</protein>
<dbReference type="Proteomes" id="UP000184514">
    <property type="component" value="Unassembled WGS sequence"/>
</dbReference>
<evidence type="ECO:0000256" key="4">
    <source>
        <dbReference type="HAMAP-Rule" id="MF_00636"/>
    </source>
</evidence>
<dbReference type="PANTHER" id="PTHR30448:SF0">
    <property type="entry name" value="RNASE ADAPTER PROTEIN RAPZ"/>
    <property type="match status" value="1"/>
</dbReference>
<keyword evidence="3 4" id="KW-0342">GTP-binding</keyword>
<organism evidence="7 8">
    <name type="scientific">Planktotalea frisia</name>
    <dbReference type="NCBI Taxonomy" id="696762"/>
    <lineage>
        <taxon>Bacteria</taxon>
        <taxon>Pseudomonadati</taxon>
        <taxon>Pseudomonadota</taxon>
        <taxon>Alphaproteobacteria</taxon>
        <taxon>Rhodobacterales</taxon>
        <taxon>Paracoccaceae</taxon>
        <taxon>Planktotalea</taxon>
    </lineage>
</organism>
<dbReference type="Pfam" id="PF03668">
    <property type="entry name" value="RapZ-like_N"/>
    <property type="match status" value="1"/>
</dbReference>
<keyword evidence="8" id="KW-1185">Reference proteome</keyword>
<dbReference type="PIRSF" id="PIRSF005052">
    <property type="entry name" value="P-loopkin"/>
    <property type="match status" value="1"/>
</dbReference>
<dbReference type="GO" id="GO:0005524">
    <property type="term" value="F:ATP binding"/>
    <property type="evidence" value="ECO:0007669"/>
    <property type="project" value="UniProtKB-UniRule"/>
</dbReference>
<dbReference type="EMBL" id="MLCB01000064">
    <property type="protein sequence ID" value="OJI95040.1"/>
    <property type="molecule type" value="Genomic_DNA"/>
</dbReference>
<proteinExistence type="inferred from homology"/>
<keyword evidence="1 4" id="KW-0547">Nucleotide-binding</keyword>
<dbReference type="STRING" id="696762.PFRI_07490"/>
<name>A0A1L9P0H4_9RHOB</name>
<dbReference type="AlphaFoldDB" id="A0A1L9P0H4"/>
<dbReference type="OrthoDB" id="9784461at2"/>
<evidence type="ECO:0000256" key="2">
    <source>
        <dbReference type="ARBA" id="ARBA00022840"/>
    </source>
</evidence>
<dbReference type="Pfam" id="PF22740">
    <property type="entry name" value="PapZ_C"/>
    <property type="match status" value="1"/>
</dbReference>
<reference evidence="7 8" key="1">
    <citation type="submission" date="2016-10" db="EMBL/GenBank/DDBJ databases">
        <title>Genome sequence of Planktotalea frisia SH6-1.</title>
        <authorList>
            <person name="Poehlein A."/>
            <person name="Bakenhus I."/>
            <person name="Voget S."/>
            <person name="Brinkhoff T."/>
            <person name="Simon M."/>
        </authorList>
    </citation>
    <scope>NUCLEOTIDE SEQUENCE [LARGE SCALE GENOMIC DNA]</scope>
    <source>
        <strain evidence="7 8">SH6-1</strain>
    </source>
</reference>
<dbReference type="InterPro" id="IPR027417">
    <property type="entry name" value="P-loop_NTPase"/>
</dbReference>
<dbReference type="GO" id="GO:0005525">
    <property type="term" value="F:GTP binding"/>
    <property type="evidence" value="ECO:0007669"/>
    <property type="project" value="UniProtKB-UniRule"/>
</dbReference>
<evidence type="ECO:0000256" key="3">
    <source>
        <dbReference type="ARBA" id="ARBA00023134"/>
    </source>
</evidence>
<accession>A0A1L9P0H4</accession>
<dbReference type="InterPro" id="IPR005337">
    <property type="entry name" value="RapZ-like"/>
</dbReference>
<dbReference type="HAMAP" id="MF_00636">
    <property type="entry name" value="RapZ_like"/>
    <property type="match status" value="1"/>
</dbReference>
<feature type="domain" description="RapZ C-terminal" evidence="6">
    <location>
        <begin position="172"/>
        <end position="290"/>
    </location>
</feature>
<evidence type="ECO:0000313" key="7">
    <source>
        <dbReference type="EMBL" id="OJI95040.1"/>
    </source>
</evidence>
<sequence length="298" mass="33571">MSADLSISPVKQRLILVTGPSGAGRSTAINALEDLGYEAIDNLPLSLLPRLMQGPAHEKPLALGLDTRNREFSTAALMDAIEELSARRAYDFDVLFIDCSDNVLLRRFSETRRRHPMAGADDPLRGIAREKQMLESIRQRASILIDSTELSPHDMRAEVSRLFSLEIEQKLSVSLHSFSYKRGLPRSADMVLDCRFLRNPHWEPELRLMTGLDPAVAEYVSQDLRYPAFFQHIKDLCDTLLPAYQEEGKSHFTIAFGCTGGRHRSVTLTEATSQMLAQTGWQVSCRHRELQREFGSAL</sequence>
<dbReference type="InterPro" id="IPR053930">
    <property type="entry name" value="RapZ-like_N"/>
</dbReference>
<evidence type="ECO:0000256" key="1">
    <source>
        <dbReference type="ARBA" id="ARBA00022741"/>
    </source>
</evidence>
<feature type="domain" description="RapZ-like N-terminal" evidence="5">
    <location>
        <begin position="14"/>
        <end position="163"/>
    </location>
</feature>
<dbReference type="PANTHER" id="PTHR30448">
    <property type="entry name" value="RNASE ADAPTER PROTEIN RAPZ"/>
    <property type="match status" value="1"/>
</dbReference>
<feature type="binding site" evidence="4">
    <location>
        <begin position="19"/>
        <end position="26"/>
    </location>
    <ligand>
        <name>ATP</name>
        <dbReference type="ChEBI" id="CHEBI:30616"/>
    </ligand>
</feature>
<keyword evidence="2 4" id="KW-0067">ATP-binding</keyword>
<evidence type="ECO:0000259" key="5">
    <source>
        <dbReference type="Pfam" id="PF03668"/>
    </source>
</evidence>
<dbReference type="NCBIfam" id="NF003828">
    <property type="entry name" value="PRK05416.1"/>
    <property type="match status" value="1"/>
</dbReference>
<dbReference type="SUPFAM" id="SSF52540">
    <property type="entry name" value="P-loop containing nucleoside triphosphate hydrolases"/>
    <property type="match status" value="1"/>
</dbReference>
<dbReference type="Gene3D" id="3.40.50.300">
    <property type="entry name" value="P-loop containing nucleotide triphosphate hydrolases"/>
    <property type="match status" value="1"/>
</dbReference>
<gene>
    <name evidence="7" type="ORF">PFRI_07490</name>
</gene>
<comment type="caution">
    <text evidence="7">The sequence shown here is derived from an EMBL/GenBank/DDBJ whole genome shotgun (WGS) entry which is preliminary data.</text>
</comment>
<evidence type="ECO:0000313" key="8">
    <source>
        <dbReference type="Proteomes" id="UP000184514"/>
    </source>
</evidence>
<evidence type="ECO:0000259" key="6">
    <source>
        <dbReference type="Pfam" id="PF22740"/>
    </source>
</evidence>